<keyword evidence="3" id="KW-1185">Reference proteome</keyword>
<protein>
    <recommendedName>
        <fullName evidence="1">DUF4232 domain-containing protein</fullName>
    </recommendedName>
</protein>
<reference evidence="3" key="1">
    <citation type="submission" date="2023-07" db="EMBL/GenBank/DDBJ databases">
        <title>Whole genome shotgun sequence of Streptomyces spororaveus NBRC 15456.</title>
        <authorList>
            <person name="Komaki H."/>
            <person name="Tamura T."/>
        </authorList>
    </citation>
    <scope>NUCLEOTIDE SEQUENCE [LARGE SCALE GENOMIC DNA]</scope>
    <source>
        <strain evidence="3">NBRC 15456</strain>
    </source>
</reference>
<proteinExistence type="predicted"/>
<dbReference type="EMBL" id="BNED01000005">
    <property type="protein sequence ID" value="GHI80130.1"/>
    <property type="molecule type" value="Genomic_DNA"/>
</dbReference>
<organism evidence="2 3">
    <name type="scientific">Streptomyces spororaveus</name>
    <dbReference type="NCBI Taxonomy" id="284039"/>
    <lineage>
        <taxon>Bacteria</taxon>
        <taxon>Bacillati</taxon>
        <taxon>Actinomycetota</taxon>
        <taxon>Actinomycetes</taxon>
        <taxon>Kitasatosporales</taxon>
        <taxon>Streptomycetaceae</taxon>
        <taxon>Streptomyces</taxon>
    </lineage>
</organism>
<comment type="caution">
    <text evidence="2">The sequence shown here is derived from an EMBL/GenBank/DDBJ whole genome shotgun (WGS) entry which is preliminary data.</text>
</comment>
<name>A0ABQ3TJL4_9ACTN</name>
<evidence type="ECO:0000259" key="1">
    <source>
        <dbReference type="Pfam" id="PF14016"/>
    </source>
</evidence>
<dbReference type="Proteomes" id="UP000608522">
    <property type="component" value="Unassembled WGS sequence"/>
</dbReference>
<gene>
    <name evidence="2" type="ORF">Sspor_56910</name>
</gene>
<dbReference type="Pfam" id="PF14016">
    <property type="entry name" value="DUF4232"/>
    <property type="match status" value="1"/>
</dbReference>
<dbReference type="InterPro" id="IPR025326">
    <property type="entry name" value="DUF4232"/>
</dbReference>
<feature type="domain" description="DUF4232" evidence="1">
    <location>
        <begin position="1"/>
        <end position="125"/>
    </location>
</feature>
<evidence type="ECO:0000313" key="2">
    <source>
        <dbReference type="EMBL" id="GHI80130.1"/>
    </source>
</evidence>
<sequence>MGLRVADFQLVNCGDQPYALEGYPQLSLRDDRNDAVPVAVEHGAAGITTGASNLDEAPRPVTLAPGQAASFGMVWRNLVTDSAVPATTARIVEVEPRPGAPRLWLRLAAPVDLGNTGRLGLGPWRPMTR</sequence>
<evidence type="ECO:0000313" key="3">
    <source>
        <dbReference type="Proteomes" id="UP000608522"/>
    </source>
</evidence>
<accession>A0ABQ3TJL4</accession>